<evidence type="ECO:0008006" key="3">
    <source>
        <dbReference type="Google" id="ProtNLM"/>
    </source>
</evidence>
<dbReference type="AlphaFoldDB" id="A0A6M0GY33"/>
<gene>
    <name evidence="1" type="ORF">G3M99_00080</name>
</gene>
<comment type="caution">
    <text evidence="1">The sequence shown here is derived from an EMBL/GenBank/DDBJ whole genome shotgun (WGS) entry which is preliminary data.</text>
</comment>
<dbReference type="RefSeq" id="WP_199868692.1">
    <property type="nucleotide sequence ID" value="NZ_JAAGPU010000001.1"/>
</dbReference>
<organism evidence="1 2">
    <name type="scientific">Clostridium senegalense</name>
    <dbReference type="NCBI Taxonomy" id="1465809"/>
    <lineage>
        <taxon>Bacteria</taxon>
        <taxon>Bacillati</taxon>
        <taxon>Bacillota</taxon>
        <taxon>Clostridia</taxon>
        <taxon>Eubacteriales</taxon>
        <taxon>Clostridiaceae</taxon>
        <taxon>Clostridium</taxon>
    </lineage>
</organism>
<proteinExistence type="predicted"/>
<name>A0A6M0GY33_9CLOT</name>
<evidence type="ECO:0000313" key="1">
    <source>
        <dbReference type="EMBL" id="NEU03269.1"/>
    </source>
</evidence>
<dbReference type="EMBL" id="JAAGPU010000001">
    <property type="protein sequence ID" value="NEU03269.1"/>
    <property type="molecule type" value="Genomic_DNA"/>
</dbReference>
<dbReference type="Proteomes" id="UP000481872">
    <property type="component" value="Unassembled WGS sequence"/>
</dbReference>
<keyword evidence="2" id="KW-1185">Reference proteome</keyword>
<reference evidence="1 2" key="1">
    <citation type="submission" date="2020-02" db="EMBL/GenBank/DDBJ databases">
        <title>Genome assembly of a novel Clostridium senegalense strain.</title>
        <authorList>
            <person name="Gupta T.B."/>
            <person name="Jauregui R."/>
            <person name="Maclean P."/>
            <person name="Nawarathana A."/>
            <person name="Brightwell G."/>
        </authorList>
    </citation>
    <scope>NUCLEOTIDE SEQUENCE [LARGE SCALE GENOMIC DNA]</scope>
    <source>
        <strain evidence="1 2">AGRFS4</strain>
    </source>
</reference>
<evidence type="ECO:0000313" key="2">
    <source>
        <dbReference type="Proteomes" id="UP000481872"/>
    </source>
</evidence>
<accession>A0A6M0GY33</accession>
<protein>
    <recommendedName>
        <fullName evidence="3">Peptidase MA-like domain-containing protein</fullName>
    </recommendedName>
</protein>
<sequence length="196" mass="23202">MNNLNLDIKDLRVLRDMTDYFNFYYRIRNIRNIFHFNNKVTIDVIDGLDELSKIIGNKVPDWVIGTSFDDVILILDHDKWRKLNNETVDNLILHEFIHVVLNSKAQIKLPIWLNEGLAMYFADQYNSYINKVPKIGENFDFYKIDYNNNEIYHISVYTVIKLIDKYGIGCIVDKALKTKNFEQSEILNNKNLLSLF</sequence>